<keyword evidence="2" id="KW-1185">Reference proteome</keyword>
<dbReference type="EMBL" id="CP016895">
    <property type="protein sequence ID" value="AOA58754.1"/>
    <property type="molecule type" value="Genomic_DNA"/>
</dbReference>
<sequence length="77" mass="8952">MSFWHKVLLIDQQHNEQKNQIACIENDFVCKSNDQLLTALQQATDIDIIKGIKNVLLSRGFSRKELVSYLPSQFHNH</sequence>
<name>A0A1B2M0M3_9GAMM</name>
<accession>A0A1B2M0M3</accession>
<reference evidence="1 2" key="1">
    <citation type="submission" date="2016-08" db="EMBL/GenBank/DDBJ databases">
        <authorList>
            <person name="Seilhamer J.J."/>
        </authorList>
    </citation>
    <scope>NUCLEOTIDE SEQUENCE [LARGE SCALE GENOMIC DNA]</scope>
    <source>
        <strain evidence="1 2">BRTC-1</strain>
    </source>
</reference>
<gene>
    <name evidence="1" type="ORF">BFG52_10605</name>
</gene>
<dbReference type="AlphaFoldDB" id="A0A1B2M0M3"/>
<dbReference type="STRING" id="1789224.BFG52_10605"/>
<dbReference type="OrthoDB" id="6701248at2"/>
<protein>
    <submittedName>
        <fullName evidence="1">Uncharacterized protein</fullName>
    </submittedName>
</protein>
<evidence type="ECO:0000313" key="1">
    <source>
        <dbReference type="EMBL" id="AOA58754.1"/>
    </source>
</evidence>
<dbReference type="RefSeq" id="WP_067555810.1">
    <property type="nucleotide sequence ID" value="NZ_CP016895.1"/>
</dbReference>
<proteinExistence type="predicted"/>
<organism evidence="1 2">
    <name type="scientific">Acinetobacter larvae</name>
    <dbReference type="NCBI Taxonomy" id="1789224"/>
    <lineage>
        <taxon>Bacteria</taxon>
        <taxon>Pseudomonadati</taxon>
        <taxon>Pseudomonadota</taxon>
        <taxon>Gammaproteobacteria</taxon>
        <taxon>Moraxellales</taxon>
        <taxon>Moraxellaceae</taxon>
        <taxon>Acinetobacter</taxon>
    </lineage>
</organism>
<dbReference type="KEGG" id="ala:BFG52_10605"/>
<evidence type="ECO:0000313" key="2">
    <source>
        <dbReference type="Proteomes" id="UP000093391"/>
    </source>
</evidence>
<dbReference type="Proteomes" id="UP000093391">
    <property type="component" value="Chromosome"/>
</dbReference>